<evidence type="ECO:0000313" key="2">
    <source>
        <dbReference type="EMBL" id="CAG9787009.1"/>
    </source>
</evidence>
<reference evidence="2" key="2">
    <citation type="submission" date="2022-10" db="EMBL/GenBank/DDBJ databases">
        <authorList>
            <consortium name="ENA_rothamsted_submissions"/>
            <consortium name="culmorum"/>
            <person name="King R."/>
        </authorList>
    </citation>
    <scope>NUCLEOTIDE SEQUENCE</scope>
</reference>
<organism evidence="2 3">
    <name type="scientific">Diatraea saccharalis</name>
    <name type="common">sugarcane borer</name>
    <dbReference type="NCBI Taxonomy" id="40085"/>
    <lineage>
        <taxon>Eukaryota</taxon>
        <taxon>Metazoa</taxon>
        <taxon>Ecdysozoa</taxon>
        <taxon>Arthropoda</taxon>
        <taxon>Hexapoda</taxon>
        <taxon>Insecta</taxon>
        <taxon>Pterygota</taxon>
        <taxon>Neoptera</taxon>
        <taxon>Endopterygota</taxon>
        <taxon>Lepidoptera</taxon>
        <taxon>Glossata</taxon>
        <taxon>Ditrysia</taxon>
        <taxon>Pyraloidea</taxon>
        <taxon>Crambidae</taxon>
        <taxon>Crambinae</taxon>
        <taxon>Diatraea</taxon>
    </lineage>
</organism>
<reference evidence="2" key="1">
    <citation type="submission" date="2021-12" db="EMBL/GenBank/DDBJ databases">
        <authorList>
            <person name="King R."/>
        </authorList>
    </citation>
    <scope>NUCLEOTIDE SEQUENCE</scope>
</reference>
<dbReference type="Gene3D" id="3.90.1200.10">
    <property type="match status" value="1"/>
</dbReference>
<dbReference type="InterPro" id="IPR011009">
    <property type="entry name" value="Kinase-like_dom_sf"/>
</dbReference>
<sequence>MADGNGTTERRRKVEEVFNEKQLYHVVNKYVDDESWRLIGSEVAPASETMAGFLSDHLKITLHVEVKGRQEDIRLFVKRVPSDNLPKAEFVEMKNFFKKEMAMFQMFEEMHTTEDRPCFVKALYYNDKMIVMRDLSVDGYSIRPKLVCMDLPHLRLAAASIAKFHAAFVNYETTKAIQKSYNFLDQYGDVVTETVYLDSPWLRTGAKLIANVLKIFSDKHKNLVQDLEDKISDLFIKACDSFTEYKDTVNVANHKDLWNNNIMFCYENGAPVNAILVDYQCICYGPPAYDVMQFMYFNTRREFRKQHDDDILHHYYTVFMESLDEAAERKVKTLNYDKRQFLEWCERARMFGMVAALSLFPFVLMDPLVSQKTYDDPATYEKYMSEDRTEPVVAHANESPIFKVRLVELAEEFFERYIVDQP</sequence>
<dbReference type="PANTHER" id="PTHR11012:SF48">
    <property type="entry name" value="CHK KINASE-LIKE DOMAIN-CONTAINING PROTEIN-RELATED"/>
    <property type="match status" value="1"/>
</dbReference>
<gene>
    <name evidence="2" type="ORF">DIATSA_LOCUS4920</name>
</gene>
<protein>
    <recommendedName>
        <fullName evidence="1">CHK kinase-like domain-containing protein</fullName>
    </recommendedName>
</protein>
<name>A0A9N9WC42_9NEOP</name>
<evidence type="ECO:0000259" key="1">
    <source>
        <dbReference type="SMART" id="SM00587"/>
    </source>
</evidence>
<dbReference type="AlphaFoldDB" id="A0A9N9WC42"/>
<feature type="domain" description="CHK kinase-like" evidence="1">
    <location>
        <begin position="130"/>
        <end position="325"/>
    </location>
</feature>
<dbReference type="InterPro" id="IPR015897">
    <property type="entry name" value="CHK_kinase-like"/>
</dbReference>
<dbReference type="EMBL" id="OU893347">
    <property type="protein sequence ID" value="CAG9787009.1"/>
    <property type="molecule type" value="Genomic_DNA"/>
</dbReference>
<dbReference type="InterPro" id="IPR004119">
    <property type="entry name" value="EcKL"/>
</dbReference>
<dbReference type="PANTHER" id="PTHR11012">
    <property type="entry name" value="PROTEIN KINASE-LIKE DOMAIN-CONTAINING"/>
    <property type="match status" value="1"/>
</dbReference>
<dbReference type="SMART" id="SM00587">
    <property type="entry name" value="CHK"/>
    <property type="match status" value="1"/>
</dbReference>
<dbReference type="Proteomes" id="UP001153714">
    <property type="component" value="Chromosome 16"/>
</dbReference>
<accession>A0A9N9WC42</accession>
<proteinExistence type="predicted"/>
<keyword evidence="3" id="KW-1185">Reference proteome</keyword>
<dbReference type="OrthoDB" id="7419139at2759"/>
<dbReference type="Pfam" id="PF02958">
    <property type="entry name" value="EcKL"/>
    <property type="match status" value="1"/>
</dbReference>
<dbReference type="SUPFAM" id="SSF56112">
    <property type="entry name" value="Protein kinase-like (PK-like)"/>
    <property type="match status" value="1"/>
</dbReference>
<evidence type="ECO:0000313" key="3">
    <source>
        <dbReference type="Proteomes" id="UP001153714"/>
    </source>
</evidence>